<dbReference type="InterPro" id="IPR043454">
    <property type="entry name" value="NPH3/RPT2-like"/>
</dbReference>
<dbReference type="GO" id="GO:0016567">
    <property type="term" value="P:protein ubiquitination"/>
    <property type="evidence" value="ECO:0007669"/>
    <property type="project" value="UniProtKB-UniPathway"/>
</dbReference>
<feature type="compositionally biased region" description="Gly residues" evidence="4">
    <location>
        <begin position="432"/>
        <end position="450"/>
    </location>
</feature>
<name>A0A5K0UXC5_9MAGN</name>
<dbReference type="AlphaFoldDB" id="A0A5K0UXC5"/>
<sequence length="518" mass="58461">MVSRSGKLAELLSETPHGEPLRLSLTGIPADAPTFETVAKFCYGHDVLITPANFLSLYTVASYLQMTDSFCHDNLQNKTIAFFHNRVIHDWNSCIAVLKSCQKKQKLSYVQKPLLIPIIRECLSSIAEMASHDPSLLGPPLENPALSQQAQRITAGRRRRLFDSDRQDLITLDIGYYELAMISIKEHSVPAEYISGSLLRYVRERLRVNEEDFMPEILETIESIMPIQTGIIPCKYLIEMLRWAITFQASEKCQESLQQRIGKQLDEVDLQDLLIPSSAYSQQTKYDIECVSRIFKSYSESCHDVDIETLSRAYALVDNFLLEAAKDENLNVKEFVKLIECCPNDPRRCSDGLYRAIEIFVDVHGYLTESEKERVCQMLDCQNLTWEACAHAMMNQRMPVRVLANIVFMGQLHLRNTIVNSDVGDDKAQECGGSGSGSGSGGSGGVGGISTGNSGSDHHNYDVRALRAEMERMDMKVMELVRVGRSEKRSFWRELKAILGCGRSLRVHDSYKDKDHPN</sequence>
<feature type="region of interest" description="Disordered" evidence="4">
    <location>
        <begin position="425"/>
        <end position="458"/>
    </location>
</feature>
<dbReference type="EMBL" id="LR721774">
    <property type="protein sequence ID" value="VVV33350.1"/>
    <property type="molecule type" value="Genomic_DNA"/>
</dbReference>
<keyword evidence="2" id="KW-0833">Ubl conjugation pathway</keyword>
<accession>A0A5K0UXC5</accession>
<dbReference type="InterPro" id="IPR027356">
    <property type="entry name" value="NPH3_dom"/>
</dbReference>
<dbReference type="SUPFAM" id="SSF54695">
    <property type="entry name" value="POZ domain"/>
    <property type="match status" value="1"/>
</dbReference>
<dbReference type="Gramene" id="NC1G0088850.1">
    <property type="protein sequence ID" value="NC1G0088850.1:cds"/>
    <property type="gene ID" value="NC1G0088850"/>
</dbReference>
<comment type="pathway">
    <text evidence="1">Protein modification; protein ubiquitination.</text>
</comment>
<dbReference type="Pfam" id="PF03000">
    <property type="entry name" value="NPH3"/>
    <property type="match status" value="1"/>
</dbReference>
<comment type="similarity">
    <text evidence="3">Belongs to the NPH3 family.</text>
</comment>
<organism evidence="6">
    <name type="scientific">Nymphaea colorata</name>
    <name type="common">pocket water lily</name>
    <dbReference type="NCBI Taxonomy" id="210225"/>
    <lineage>
        <taxon>Eukaryota</taxon>
        <taxon>Viridiplantae</taxon>
        <taxon>Streptophyta</taxon>
        <taxon>Embryophyta</taxon>
        <taxon>Tracheophyta</taxon>
        <taxon>Spermatophyta</taxon>
        <taxon>Magnoliopsida</taxon>
        <taxon>Nymphaeales</taxon>
        <taxon>Nymphaeaceae</taxon>
        <taxon>Nymphaea</taxon>
    </lineage>
</organism>
<dbReference type="PROSITE" id="PS51649">
    <property type="entry name" value="NPH3"/>
    <property type="match status" value="1"/>
</dbReference>
<evidence type="ECO:0000256" key="3">
    <source>
        <dbReference type="PROSITE-ProRule" id="PRU00982"/>
    </source>
</evidence>
<evidence type="ECO:0000313" key="6">
    <source>
        <dbReference type="EMBL" id="VVV33350.1"/>
    </source>
</evidence>
<reference evidence="6" key="1">
    <citation type="submission" date="2019-09" db="EMBL/GenBank/DDBJ databases">
        <authorList>
            <person name="Zhang L."/>
        </authorList>
    </citation>
    <scope>NUCLEOTIDE SEQUENCE</scope>
</reference>
<evidence type="ECO:0000256" key="4">
    <source>
        <dbReference type="SAM" id="MobiDB-lite"/>
    </source>
</evidence>
<protein>
    <recommendedName>
        <fullName evidence="5">NPH3 domain-containing protein</fullName>
    </recommendedName>
</protein>
<evidence type="ECO:0000256" key="1">
    <source>
        <dbReference type="ARBA" id="ARBA00004906"/>
    </source>
</evidence>
<evidence type="ECO:0000259" key="5">
    <source>
        <dbReference type="PROSITE" id="PS51649"/>
    </source>
</evidence>
<evidence type="ECO:0000256" key="2">
    <source>
        <dbReference type="ARBA" id="ARBA00022786"/>
    </source>
</evidence>
<dbReference type="InterPro" id="IPR011333">
    <property type="entry name" value="SKP1/BTB/POZ_sf"/>
</dbReference>
<dbReference type="PANTHER" id="PTHR32370">
    <property type="entry name" value="OS12G0117600 PROTEIN"/>
    <property type="match status" value="1"/>
</dbReference>
<dbReference type="UniPathway" id="UPA00143"/>
<gene>
    <name evidence="6" type="ORF">NYM_LOCUS306</name>
</gene>
<feature type="domain" description="NPH3" evidence="5">
    <location>
        <begin position="163"/>
        <end position="413"/>
    </location>
</feature>
<proteinExistence type="inferred from homology"/>